<protein>
    <recommendedName>
        <fullName evidence="4">OmpA-like domain-containing protein</fullName>
    </recommendedName>
</protein>
<dbReference type="InterPro" id="IPR050330">
    <property type="entry name" value="Bact_OuterMem_StrucFunc"/>
</dbReference>
<keyword evidence="3" id="KW-1133">Transmembrane helix</keyword>
<keyword evidence="3" id="KW-0812">Transmembrane</keyword>
<dbReference type="PROSITE" id="PS51123">
    <property type="entry name" value="OMPA_2"/>
    <property type="match status" value="1"/>
</dbReference>
<evidence type="ECO:0000259" key="4">
    <source>
        <dbReference type="PROSITE" id="PS51123"/>
    </source>
</evidence>
<proteinExistence type="predicted"/>
<reference evidence="5 6" key="1">
    <citation type="submission" date="2019-05" db="EMBL/GenBank/DDBJ databases">
        <title>Arcobacter sp. nov., isolated from sea sediment.</title>
        <authorList>
            <person name="Kim W."/>
        </authorList>
    </citation>
    <scope>NUCLEOTIDE SEQUENCE [LARGE SCALE GENOMIC DNA]</scope>
    <source>
        <strain evidence="5 6">CAU 1517</strain>
    </source>
</reference>
<evidence type="ECO:0000256" key="3">
    <source>
        <dbReference type="SAM" id="Phobius"/>
    </source>
</evidence>
<dbReference type="PANTHER" id="PTHR30329:SF21">
    <property type="entry name" value="LIPOPROTEIN YIAD-RELATED"/>
    <property type="match status" value="1"/>
</dbReference>
<dbReference type="EMBL" id="VANU01000010">
    <property type="protein sequence ID" value="TLP35187.1"/>
    <property type="molecule type" value="Genomic_DNA"/>
</dbReference>
<evidence type="ECO:0000313" key="5">
    <source>
        <dbReference type="EMBL" id="TLP35187.1"/>
    </source>
</evidence>
<evidence type="ECO:0000256" key="2">
    <source>
        <dbReference type="SAM" id="Coils"/>
    </source>
</evidence>
<dbReference type="OrthoDB" id="9805566at2"/>
<dbReference type="SUPFAM" id="SSF103088">
    <property type="entry name" value="OmpA-like"/>
    <property type="match status" value="1"/>
</dbReference>
<dbReference type="PANTHER" id="PTHR30329">
    <property type="entry name" value="STATOR ELEMENT OF FLAGELLAR MOTOR COMPLEX"/>
    <property type="match status" value="1"/>
</dbReference>
<comment type="caution">
    <text evidence="5">The sequence shown here is derived from an EMBL/GenBank/DDBJ whole genome shotgun (WGS) entry which is preliminary data.</text>
</comment>
<evidence type="ECO:0000256" key="1">
    <source>
        <dbReference type="PROSITE-ProRule" id="PRU00473"/>
    </source>
</evidence>
<dbReference type="RefSeq" id="WP_138153878.1">
    <property type="nucleotide sequence ID" value="NZ_CBDDKQ010000004.1"/>
</dbReference>
<dbReference type="Proteomes" id="UP000308901">
    <property type="component" value="Unassembled WGS sequence"/>
</dbReference>
<accession>A0A5R8XX87</accession>
<evidence type="ECO:0000313" key="6">
    <source>
        <dbReference type="Proteomes" id="UP000308901"/>
    </source>
</evidence>
<keyword evidence="1 3" id="KW-0472">Membrane</keyword>
<feature type="transmembrane region" description="Helical" evidence="3">
    <location>
        <begin position="12"/>
        <end position="34"/>
    </location>
</feature>
<dbReference type="Gene3D" id="3.30.1330.60">
    <property type="entry name" value="OmpA-like domain"/>
    <property type="match status" value="1"/>
</dbReference>
<organism evidence="5 6">
    <name type="scientific">Arcobacter arenosus</name>
    <dbReference type="NCBI Taxonomy" id="2576037"/>
    <lineage>
        <taxon>Bacteria</taxon>
        <taxon>Pseudomonadati</taxon>
        <taxon>Campylobacterota</taxon>
        <taxon>Epsilonproteobacteria</taxon>
        <taxon>Campylobacterales</taxon>
        <taxon>Arcobacteraceae</taxon>
        <taxon>Arcobacter</taxon>
    </lineage>
</organism>
<dbReference type="Pfam" id="PF00691">
    <property type="entry name" value="OmpA"/>
    <property type="match status" value="1"/>
</dbReference>
<sequence>MQNKNNNTNFWISYADLMAGLLFVFILLIGAIIVKYSLLQSESKLLEENLHKEKLALEKNKEELEKNKQELNKKEEKIKNVLTDLSSLEIKYKKTKEDLKESLILNEEYKTQLKNKDELLAESQKNIDTLKDNINETKSKLEISLKEKEQLALSYEELKEISKQKDEKLDKLLEEVLAKKSLIESFEDKTKTLNDEIALMTQKLKNSEKLHDELSSQLQNTKEKIKSFTGIKVKVITLLKKSLGEKIQIDPKNGSLRLSSKVLFDEGEYVLKEDSKSALKSALYDYFQTILDNNEINKHIDKIVIEGHTNSKGTYLYNLELSQKRAFSVMDFLLSLDFNNHENLKELILASGRSFLDPIYTEDGKEDSDASRRIEIKLRLKNEEAIKEIGKLLQ</sequence>
<gene>
    <name evidence="5" type="ORF">FDK22_15375</name>
</gene>
<dbReference type="CDD" id="cd07185">
    <property type="entry name" value="OmpA_C-like"/>
    <property type="match status" value="1"/>
</dbReference>
<feature type="domain" description="OmpA-like" evidence="4">
    <location>
        <begin position="251"/>
        <end position="382"/>
    </location>
</feature>
<dbReference type="InterPro" id="IPR006665">
    <property type="entry name" value="OmpA-like"/>
</dbReference>
<keyword evidence="2" id="KW-0175">Coiled coil</keyword>
<dbReference type="GO" id="GO:0016020">
    <property type="term" value="C:membrane"/>
    <property type="evidence" value="ECO:0007669"/>
    <property type="project" value="UniProtKB-UniRule"/>
</dbReference>
<feature type="coiled-coil region" evidence="2">
    <location>
        <begin position="43"/>
        <end position="224"/>
    </location>
</feature>
<dbReference type="AlphaFoldDB" id="A0A5R8XX87"/>
<dbReference type="InterPro" id="IPR036737">
    <property type="entry name" value="OmpA-like_sf"/>
</dbReference>
<name>A0A5R8XX87_9BACT</name>
<keyword evidence="6" id="KW-1185">Reference proteome</keyword>